<name>A0A2C5YJM4_9HYPO</name>
<evidence type="ECO:0000313" key="2">
    <source>
        <dbReference type="Proteomes" id="UP000224854"/>
    </source>
</evidence>
<sequence>MYCDSVLSYQALFSLLPDQMQLDIWNHWGANQHHLGALLYMEELSQQQKFILDSYAWYRAAASSKRRVCWHLDFLNQFEYYQSSLGAVNNLFLAEEWERYDMPRHFADLPIGYIRIGDPLCYNSTNLQYQWLQKQIKWMVKSRNNGKQEEYHTIDDLRKDFLDWPGTLGQAMEAMLHETYTCAPTVSCERVAGYGVPYTPTSYTNFLDQLKTVLNLGAKICFALTNYLPDDQSLISAYWFLPGIQLPEDRNRYDYY</sequence>
<evidence type="ECO:0000313" key="1">
    <source>
        <dbReference type="EMBL" id="PHH67700.1"/>
    </source>
</evidence>
<keyword evidence="2" id="KW-1185">Reference proteome</keyword>
<reference evidence="1 2" key="1">
    <citation type="submission" date="2017-06" db="EMBL/GenBank/DDBJ databases">
        <title>Ant-infecting Ophiocordyceps genomes reveal a high diversity of potential behavioral manipulation genes and a possible major role for enterotoxins.</title>
        <authorList>
            <person name="De Bekker C."/>
            <person name="Evans H.C."/>
            <person name="Brachmann A."/>
            <person name="Hughes D.P."/>
        </authorList>
    </citation>
    <scope>NUCLEOTIDE SEQUENCE [LARGE SCALE GENOMIC DNA]</scope>
    <source>
        <strain evidence="1 2">1348a</strain>
    </source>
</reference>
<dbReference type="EMBL" id="NJEU01001344">
    <property type="protein sequence ID" value="PHH67700.1"/>
    <property type="molecule type" value="Genomic_DNA"/>
</dbReference>
<dbReference type="Proteomes" id="UP000224854">
    <property type="component" value="Unassembled WGS sequence"/>
</dbReference>
<dbReference type="AlphaFoldDB" id="A0A2C5YJM4"/>
<comment type="caution">
    <text evidence="1">The sequence shown here is derived from an EMBL/GenBank/DDBJ whole genome shotgun (WGS) entry which is preliminary data.</text>
</comment>
<gene>
    <name evidence="1" type="ORF">CDD82_1200</name>
</gene>
<proteinExistence type="predicted"/>
<organism evidence="1 2">
    <name type="scientific">Ophiocordyceps australis</name>
    <dbReference type="NCBI Taxonomy" id="1399860"/>
    <lineage>
        <taxon>Eukaryota</taxon>
        <taxon>Fungi</taxon>
        <taxon>Dikarya</taxon>
        <taxon>Ascomycota</taxon>
        <taxon>Pezizomycotina</taxon>
        <taxon>Sordariomycetes</taxon>
        <taxon>Hypocreomycetidae</taxon>
        <taxon>Hypocreales</taxon>
        <taxon>Ophiocordycipitaceae</taxon>
        <taxon>Ophiocordyceps</taxon>
    </lineage>
</organism>
<protein>
    <submittedName>
        <fullName evidence="1">Uncharacterized protein</fullName>
    </submittedName>
</protein>
<accession>A0A2C5YJM4</accession>
<dbReference type="OrthoDB" id="4924437at2759"/>